<organism evidence="2 3">
    <name type="scientific">Hymenobacter aranciens</name>
    <dbReference type="NCBI Taxonomy" id="3063996"/>
    <lineage>
        <taxon>Bacteria</taxon>
        <taxon>Pseudomonadati</taxon>
        <taxon>Bacteroidota</taxon>
        <taxon>Cytophagia</taxon>
        <taxon>Cytophagales</taxon>
        <taxon>Hymenobacteraceae</taxon>
        <taxon>Hymenobacter</taxon>
    </lineage>
</organism>
<feature type="chain" id="PRO_5045251732" evidence="1">
    <location>
        <begin position="23"/>
        <end position="783"/>
    </location>
</feature>
<keyword evidence="1" id="KW-0732">Signal</keyword>
<gene>
    <name evidence="2" type="ORF">Q5H93_02275</name>
</gene>
<keyword evidence="3" id="KW-1185">Reference proteome</keyword>
<dbReference type="RefSeq" id="WP_305004861.1">
    <property type="nucleotide sequence ID" value="NZ_JAUQSY010000002.1"/>
</dbReference>
<dbReference type="InterPro" id="IPR032774">
    <property type="entry name" value="WG_beta_rep"/>
</dbReference>
<dbReference type="EMBL" id="JAUQSY010000002">
    <property type="protein sequence ID" value="MDO7873542.1"/>
    <property type="molecule type" value="Genomic_DNA"/>
</dbReference>
<dbReference type="Pfam" id="PF14903">
    <property type="entry name" value="WG_beta_rep"/>
    <property type="match status" value="1"/>
</dbReference>
<evidence type="ECO:0000313" key="2">
    <source>
        <dbReference type="EMBL" id="MDO7873542.1"/>
    </source>
</evidence>
<reference evidence="2" key="1">
    <citation type="submission" date="2023-07" db="EMBL/GenBank/DDBJ databases">
        <authorList>
            <person name="Kim M.K."/>
        </authorList>
    </citation>
    <scope>NUCLEOTIDE SEQUENCE</scope>
    <source>
        <strain evidence="2">ASUV-10-1</strain>
    </source>
</reference>
<name>A0ABT9B5W7_9BACT</name>
<dbReference type="Proteomes" id="UP001176429">
    <property type="component" value="Unassembled WGS sequence"/>
</dbReference>
<protein>
    <submittedName>
        <fullName evidence="2">WG repeat-containing protein</fullName>
    </submittedName>
</protein>
<evidence type="ECO:0000256" key="1">
    <source>
        <dbReference type="SAM" id="SignalP"/>
    </source>
</evidence>
<sequence>MKNKFLLLWLLVWLPWARPVAAQLAPPPGGYPWRVVEQLAPVPLPPGGLVPYRQGETWGFADTTGRIILQPSLVREPEFFDGPFMLAPLAEIPQFFGFYDGGNMPAVKSEYREFWGLVNARGEILLLDRQQHQVPLLLPDGQVRAASRSQHLGQLMLSFGPVPGQLQPDTVRPLRPPRHGEPRRITIPLGANRIVLLRPRRLQWISRDYNRYHYQTRYKRNYHTYFFRWVRSNRSGALATSAGRRLTGEYYDNIQPFHDRRALVSSHRPHHFRPIRGAVQAPPPARNTHSAGLRYLDPQGRELRLPAAAVAASDFADGTATVWLHQEPKFINTPLHRHDVGGIIDTLGRVLLPLDSFLDGPDQYGLLRLTQAHGSDTTVQFITRHNAPAFAHPALRRAGPFANGRAWVETTDGRQGLIDRHGRWVTSARYDLLGSVSLRYVSTRSYPAHYLPGLPVMRASFPNYEPADTAYMLCRRAGKYGWVARRSGREVIPARYDSVLYYLTDGLACAYRAGQPYLINAQGRELARGEYRGDWYDYPGRPRHLTRPAEGTWSAVDTTGRPRLPWLRGSGCLTPEGRAVVQEPYAPDWHRQPDNQHVFPRLGLVDSLGRFAIPLTALVQYSGRPAAMRLDYIGMQHYSPPQFWLSTELTPAPSGVYRVATPYGITRLLRAADLKPFTPGELANLRLLPNGWHTGRRAADSLSVLISPTGGQWAAPVGTVWSRQLSFVGAGLSNQHDQRLPFQYGVEKVLWGEPRHRLGLYSSPEGERREGYITRGGTQLWSE</sequence>
<feature type="signal peptide" evidence="1">
    <location>
        <begin position="1"/>
        <end position="22"/>
    </location>
</feature>
<proteinExistence type="predicted"/>
<comment type="caution">
    <text evidence="2">The sequence shown here is derived from an EMBL/GenBank/DDBJ whole genome shotgun (WGS) entry which is preliminary data.</text>
</comment>
<evidence type="ECO:0000313" key="3">
    <source>
        <dbReference type="Proteomes" id="UP001176429"/>
    </source>
</evidence>
<accession>A0ABT9B5W7</accession>